<organism evidence="1">
    <name type="scientific">Satyrvirus sp</name>
    <dbReference type="NCBI Taxonomy" id="2487771"/>
    <lineage>
        <taxon>Viruses</taxon>
        <taxon>Varidnaviria</taxon>
        <taxon>Bamfordvirae</taxon>
        <taxon>Nucleocytoviricota</taxon>
        <taxon>Megaviricetes</taxon>
        <taxon>Imitervirales</taxon>
        <taxon>Mimiviridae</taxon>
        <taxon>Megamimivirinae</taxon>
    </lineage>
</organism>
<accession>A0A3G5AF89</accession>
<gene>
    <name evidence="1" type="ORF">Satyrvirus52_1</name>
</gene>
<sequence length="222" mass="25114">MYIIKKIIIDEKERYIASEIIAHSRTITDALKLLKFSAKSFIKEECGKQVSDSIKIIDIHNFIQINEPVVDTMLIYRLDSDSHKLNIYQRKTKIIPGTIYGKSLVPEFRRIAIFELEEYTKLNFSELSKKNSQDVSTMVISSLPVEMVPIGPIGIKIPKPMTISPMRDLLHELKKSPKFNAQFNSVNSAPPAESAPDIKNVTKKVSFIETSIEVPPAEPANN</sequence>
<reference evidence="1" key="1">
    <citation type="submission" date="2018-10" db="EMBL/GenBank/DDBJ databases">
        <title>Hidden diversity of soil giant viruses.</title>
        <authorList>
            <person name="Schulz F."/>
            <person name="Alteio L."/>
            <person name="Goudeau D."/>
            <person name="Ryan E.M."/>
            <person name="Malmstrom R.R."/>
            <person name="Blanchard J."/>
            <person name="Woyke T."/>
        </authorList>
    </citation>
    <scope>NUCLEOTIDE SEQUENCE</scope>
    <source>
        <strain evidence="1">SAV1</strain>
    </source>
</reference>
<proteinExistence type="predicted"/>
<protein>
    <submittedName>
        <fullName evidence="1">Uncharacterized protein</fullName>
    </submittedName>
</protein>
<evidence type="ECO:0000313" key="1">
    <source>
        <dbReference type="EMBL" id="AYV85842.1"/>
    </source>
</evidence>
<dbReference type="EMBL" id="MK072488">
    <property type="protein sequence ID" value="AYV85842.1"/>
    <property type="molecule type" value="Genomic_DNA"/>
</dbReference>
<name>A0A3G5AF89_9VIRU</name>